<dbReference type="Gene3D" id="2.40.30.10">
    <property type="entry name" value="Translation factors"/>
    <property type="match status" value="1"/>
</dbReference>
<evidence type="ECO:0000256" key="2">
    <source>
        <dbReference type="ARBA" id="ARBA00013223"/>
    </source>
</evidence>
<evidence type="ECO:0000313" key="6">
    <source>
        <dbReference type="Proteomes" id="UP000319817"/>
    </source>
</evidence>
<dbReference type="PANTHER" id="PTHR47878">
    <property type="entry name" value="OXIDOREDUCTASE FAD/NAD(P)-BINDING DOMAIN PROTEIN"/>
    <property type="match status" value="1"/>
</dbReference>
<comment type="similarity">
    <text evidence="1">Belongs to the ferredoxin--NADP reductase type 1 family.</text>
</comment>
<proteinExistence type="inferred from homology"/>
<dbReference type="Proteomes" id="UP000319817">
    <property type="component" value="Chromosome"/>
</dbReference>
<evidence type="ECO:0000313" key="5">
    <source>
        <dbReference type="EMBL" id="QDT09038.1"/>
    </source>
</evidence>
<dbReference type="InterPro" id="IPR033892">
    <property type="entry name" value="FNR_bac"/>
</dbReference>
<dbReference type="InterPro" id="IPR001433">
    <property type="entry name" value="OxRdtase_FAD/NAD-bd"/>
</dbReference>
<reference evidence="5 6" key="1">
    <citation type="submission" date="2019-02" db="EMBL/GenBank/DDBJ databases">
        <title>Deep-cultivation of Planctomycetes and their phenomic and genomic characterization uncovers novel biology.</title>
        <authorList>
            <person name="Wiegand S."/>
            <person name="Jogler M."/>
            <person name="Boedeker C."/>
            <person name="Pinto D."/>
            <person name="Vollmers J."/>
            <person name="Rivas-Marin E."/>
            <person name="Kohn T."/>
            <person name="Peeters S.H."/>
            <person name="Heuer A."/>
            <person name="Rast P."/>
            <person name="Oberbeckmann S."/>
            <person name="Bunk B."/>
            <person name="Jeske O."/>
            <person name="Meyerdierks A."/>
            <person name="Storesund J.E."/>
            <person name="Kallscheuer N."/>
            <person name="Luecker S."/>
            <person name="Lage O.M."/>
            <person name="Pohl T."/>
            <person name="Merkel B.J."/>
            <person name="Hornburger P."/>
            <person name="Mueller R.-W."/>
            <person name="Bruemmer F."/>
            <person name="Labrenz M."/>
            <person name="Spormann A.M."/>
            <person name="Op den Camp H."/>
            <person name="Overmann J."/>
            <person name="Amann R."/>
            <person name="Jetten M.S.M."/>
            <person name="Mascher T."/>
            <person name="Medema M.H."/>
            <person name="Devos D.P."/>
            <person name="Kaster A.-K."/>
            <person name="Ovreas L."/>
            <person name="Rohde M."/>
            <person name="Galperin M.Y."/>
            <person name="Jogler C."/>
        </authorList>
    </citation>
    <scope>NUCLEOTIDE SEQUENCE [LARGE SCALE GENOMIC DNA]</scope>
    <source>
        <strain evidence="5 6">K23_9</strain>
    </source>
</reference>
<gene>
    <name evidence="5" type="primary">fpr</name>
    <name evidence="5" type="ORF">K239x_09810</name>
</gene>
<dbReference type="Pfam" id="PF00175">
    <property type="entry name" value="NAD_binding_1"/>
    <property type="match status" value="1"/>
</dbReference>
<dbReference type="InterPro" id="IPR017927">
    <property type="entry name" value="FAD-bd_FR_type"/>
</dbReference>
<dbReference type="RefSeq" id="WP_419189675.1">
    <property type="nucleotide sequence ID" value="NZ_CP036526.1"/>
</dbReference>
<evidence type="ECO:0000256" key="1">
    <source>
        <dbReference type="ARBA" id="ARBA00008312"/>
    </source>
</evidence>
<accession>A0A517NPJ1</accession>
<dbReference type="PROSITE" id="PS51384">
    <property type="entry name" value="FAD_FR"/>
    <property type="match status" value="1"/>
</dbReference>
<dbReference type="InterPro" id="IPR039261">
    <property type="entry name" value="FNR_nucleotide-bd"/>
</dbReference>
<evidence type="ECO:0000259" key="4">
    <source>
        <dbReference type="PROSITE" id="PS51384"/>
    </source>
</evidence>
<keyword evidence="3" id="KW-0547">Nucleotide-binding</keyword>
<dbReference type="PANTHER" id="PTHR47878:SF2">
    <property type="entry name" value="OXIDOREDUCTASE FAD_NAD(P)-BINDING DOMAIN PROTEIN"/>
    <property type="match status" value="1"/>
</dbReference>
<organism evidence="5 6">
    <name type="scientific">Stieleria marina</name>
    <dbReference type="NCBI Taxonomy" id="1930275"/>
    <lineage>
        <taxon>Bacteria</taxon>
        <taxon>Pseudomonadati</taxon>
        <taxon>Planctomycetota</taxon>
        <taxon>Planctomycetia</taxon>
        <taxon>Pirellulales</taxon>
        <taxon>Pirellulaceae</taxon>
        <taxon>Stieleria</taxon>
    </lineage>
</organism>
<name>A0A517NPJ1_9BACT</name>
<dbReference type="GO" id="GO:0004324">
    <property type="term" value="F:ferredoxin-NADP+ reductase activity"/>
    <property type="evidence" value="ECO:0007669"/>
    <property type="project" value="UniProtKB-EC"/>
</dbReference>
<dbReference type="InterPro" id="IPR017938">
    <property type="entry name" value="Riboflavin_synthase-like_b-brl"/>
</dbReference>
<evidence type="ECO:0000256" key="3">
    <source>
        <dbReference type="ARBA" id="ARBA00022741"/>
    </source>
</evidence>
<keyword evidence="6" id="KW-1185">Reference proteome</keyword>
<dbReference type="SUPFAM" id="SSF63380">
    <property type="entry name" value="Riboflavin synthase domain-like"/>
    <property type="match status" value="1"/>
</dbReference>
<dbReference type="EC" id="1.18.1.2" evidence="2"/>
<dbReference type="GO" id="GO:0000166">
    <property type="term" value="F:nucleotide binding"/>
    <property type="evidence" value="ECO:0007669"/>
    <property type="project" value="UniProtKB-KW"/>
</dbReference>
<dbReference type="SUPFAM" id="SSF52343">
    <property type="entry name" value="Ferredoxin reductase-like, C-terminal NADP-linked domain"/>
    <property type="match status" value="1"/>
</dbReference>
<feature type="domain" description="FAD-binding FR-type" evidence="4">
    <location>
        <begin position="20"/>
        <end position="157"/>
    </location>
</feature>
<keyword evidence="5" id="KW-0560">Oxidoreductase</keyword>
<dbReference type="Gene3D" id="3.40.50.80">
    <property type="entry name" value="Nucleotide-binding domain of ferredoxin-NADP reductase (FNR) module"/>
    <property type="match status" value="1"/>
</dbReference>
<dbReference type="EMBL" id="CP036526">
    <property type="protein sequence ID" value="QDT09038.1"/>
    <property type="molecule type" value="Genomic_DNA"/>
</dbReference>
<dbReference type="AlphaFoldDB" id="A0A517NPJ1"/>
<protein>
    <recommendedName>
        <fullName evidence="2">ferredoxin--NADP(+) reductase</fullName>
        <ecNumber evidence="2">1.18.1.2</ecNumber>
    </recommendedName>
</protein>
<sequence length="323" mass="35696">MSEQIDSVPVSAEEAVRLSEQHYNATIVERIDHNDDLSRFRIRPDKGVPPFKPGQYVTLGLGNWEPRLEGTQVEVLPEKKWRRIAQRAYSISCPMIGTDGKVAPIDSVDYMEFYVTLVRRSDSPDKDPPSLTPRLFKIGAGDRLMIGKKITGHYTLGDSIGPDDTVLMLGTGTGEAPHNAMVATLLAGGHRGRIANVTTVRHKADLAYHKEHAILMEQYPQYRYVPYSTRDPENTDAAHPNYVGKRYLQELFTSGDLATAVEDPLSPTNSHVFLCGNPSMIGFVPPGGDPPANPGMLPLLREAGFSDDSDCSGPGCIRFEKYW</sequence>
<dbReference type="CDD" id="cd06195">
    <property type="entry name" value="FNR1"/>
    <property type="match status" value="1"/>
</dbReference>
<dbReference type="InterPro" id="IPR051930">
    <property type="entry name" value="FNR_type-1"/>
</dbReference>